<dbReference type="Pfam" id="PF00534">
    <property type="entry name" value="Glycos_transf_1"/>
    <property type="match status" value="1"/>
</dbReference>
<dbReference type="SUPFAM" id="SSF53756">
    <property type="entry name" value="UDP-Glycosyltransferase/glycogen phosphorylase"/>
    <property type="match status" value="1"/>
</dbReference>
<evidence type="ECO:0000259" key="2">
    <source>
        <dbReference type="Pfam" id="PF13439"/>
    </source>
</evidence>
<name>A0A6F8ZDG9_9FIRM</name>
<sequence>MLVVARSTGLHRLGGMERHTDGLLGTLRTRAGRVSLITTPLPPGAVPWPGVAVVPAGDRPGAYSRRWWREVPRRVRELAARDTPDLVISQSTAAQSAVPGLLAAGIPLVYILHGSAADTLRSLAGHYDPRSLYRRWRLARAWAWNRRVLPQVPRLVAVNRRQAQSLLRDLPLDPARLLVLENPVDPGFRPARDGAERAAARRRLGLPATGPVAGYAGRLAAGKGVDLLLAWARSRPGVTLALAGEGPLAAVAGGLAPAVRLLGRLAGEELAVFYRALDCLALPSREPEGLPLAALEAGASGVPLVAFATGGLADLAEEGSVLGVVPGDIAGLFAALDRVLADEALRRRLAAAAAARPRRSWEEWTDTLLAFALADVGESGSGRIQ</sequence>
<keyword evidence="4" id="KW-1185">Reference proteome</keyword>
<dbReference type="KEGG" id="hfv:R50_0301"/>
<dbReference type="InterPro" id="IPR001296">
    <property type="entry name" value="Glyco_trans_1"/>
</dbReference>
<dbReference type="CDD" id="cd03801">
    <property type="entry name" value="GT4_PimA-like"/>
    <property type="match status" value="1"/>
</dbReference>
<dbReference type="Proteomes" id="UP000503399">
    <property type="component" value="Chromosome"/>
</dbReference>
<dbReference type="Gene3D" id="3.40.50.2000">
    <property type="entry name" value="Glycogen Phosphorylase B"/>
    <property type="match status" value="2"/>
</dbReference>
<evidence type="ECO:0000313" key="3">
    <source>
        <dbReference type="EMBL" id="CAB1127807.1"/>
    </source>
</evidence>
<evidence type="ECO:0000313" key="4">
    <source>
        <dbReference type="Proteomes" id="UP000503399"/>
    </source>
</evidence>
<protein>
    <submittedName>
        <fullName evidence="3">Uncharacterized protein</fullName>
    </submittedName>
</protein>
<dbReference type="InterPro" id="IPR050194">
    <property type="entry name" value="Glycosyltransferase_grp1"/>
</dbReference>
<evidence type="ECO:0000259" key="1">
    <source>
        <dbReference type="Pfam" id="PF00534"/>
    </source>
</evidence>
<accession>A0A6F8ZDG9</accession>
<dbReference type="InterPro" id="IPR028098">
    <property type="entry name" value="Glyco_trans_4-like_N"/>
</dbReference>
<feature type="domain" description="Glycosyltransferase subfamily 4-like N-terminal" evidence="2">
    <location>
        <begin position="14"/>
        <end position="186"/>
    </location>
</feature>
<dbReference type="GO" id="GO:0016757">
    <property type="term" value="F:glycosyltransferase activity"/>
    <property type="evidence" value="ECO:0007669"/>
    <property type="project" value="InterPro"/>
</dbReference>
<dbReference type="AlphaFoldDB" id="A0A6F8ZDG9"/>
<gene>
    <name evidence="3" type="ORF">R50_0301</name>
</gene>
<reference evidence="3 4" key="1">
    <citation type="submission" date="2020-02" db="EMBL/GenBank/DDBJ databases">
        <authorList>
            <person name="Hogendoorn C."/>
        </authorList>
    </citation>
    <scope>NUCLEOTIDE SEQUENCE [LARGE SCALE GENOMIC DNA]</scope>
    <source>
        <strain evidence="3">R501</strain>
    </source>
</reference>
<dbReference type="PANTHER" id="PTHR45947:SF3">
    <property type="entry name" value="SULFOQUINOVOSYL TRANSFERASE SQD2"/>
    <property type="match status" value="1"/>
</dbReference>
<organism evidence="3 4">
    <name type="scientific">Candidatus Hydrogenisulfobacillus filiaventi</name>
    <dbReference type="NCBI Taxonomy" id="2707344"/>
    <lineage>
        <taxon>Bacteria</taxon>
        <taxon>Bacillati</taxon>
        <taxon>Bacillota</taxon>
        <taxon>Clostridia</taxon>
        <taxon>Eubacteriales</taxon>
        <taxon>Clostridiales Family XVII. Incertae Sedis</taxon>
        <taxon>Candidatus Hydrogenisulfobacillus</taxon>
    </lineage>
</organism>
<proteinExistence type="predicted"/>
<feature type="domain" description="Glycosyl transferase family 1" evidence="1">
    <location>
        <begin position="198"/>
        <end position="354"/>
    </location>
</feature>
<dbReference type="EMBL" id="LR778114">
    <property type="protein sequence ID" value="CAB1127807.1"/>
    <property type="molecule type" value="Genomic_DNA"/>
</dbReference>
<dbReference type="Pfam" id="PF13439">
    <property type="entry name" value="Glyco_transf_4"/>
    <property type="match status" value="1"/>
</dbReference>
<dbReference type="PANTHER" id="PTHR45947">
    <property type="entry name" value="SULFOQUINOVOSYL TRANSFERASE SQD2"/>
    <property type="match status" value="1"/>
</dbReference>